<feature type="domain" description="Dipeptidylpeptidase IV N-terminal" evidence="15">
    <location>
        <begin position="102"/>
        <end position="475"/>
    </location>
</feature>
<evidence type="ECO:0000256" key="1">
    <source>
        <dbReference type="ARBA" id="ARBA00004606"/>
    </source>
</evidence>
<dbReference type="GO" id="GO:0008236">
    <property type="term" value="F:serine-type peptidase activity"/>
    <property type="evidence" value="ECO:0007669"/>
    <property type="project" value="UniProtKB-KW"/>
</dbReference>
<evidence type="ECO:0000256" key="5">
    <source>
        <dbReference type="ARBA" id="ARBA00022692"/>
    </source>
</evidence>
<evidence type="ECO:0000259" key="15">
    <source>
        <dbReference type="Pfam" id="PF00930"/>
    </source>
</evidence>
<keyword evidence="3" id="KW-0031">Aminopeptidase</keyword>
<dbReference type="Proteomes" id="UP000887577">
    <property type="component" value="Unplaced"/>
</dbReference>
<evidence type="ECO:0000256" key="7">
    <source>
        <dbReference type="ARBA" id="ARBA00022825"/>
    </source>
</evidence>
<evidence type="ECO:0000256" key="12">
    <source>
        <dbReference type="ARBA" id="ARBA00037847"/>
    </source>
</evidence>
<comment type="function">
    <text evidence="13">Removes N-terminal dipeptides sequentially from polypeptides. Essential for control of distal tip cell migration.</text>
</comment>
<keyword evidence="5" id="KW-0812">Transmembrane</keyword>
<dbReference type="Gene3D" id="3.40.50.1820">
    <property type="entry name" value="alpha/beta hydrolase"/>
    <property type="match status" value="1"/>
</dbReference>
<dbReference type="GO" id="GO:0006508">
    <property type="term" value="P:proteolysis"/>
    <property type="evidence" value="ECO:0007669"/>
    <property type="project" value="UniProtKB-KW"/>
</dbReference>
<evidence type="ECO:0000313" key="16">
    <source>
        <dbReference type="Proteomes" id="UP000887577"/>
    </source>
</evidence>
<sequence length="767" mass="86705">MFLLVGSSSLLDGTPMELKDVVGPVFMSPIESMDWVDTDHIAIRYGDHLELLNVNKTPPEATVLLDSETLYRYGKPNAIGVTTGRRYILAGYNGNKKANRLVFRIYDVTDSSFENIGVSKSGDENIQILSWNPVGNDFAFVHENNIYYQNGPGTKKVKQITTSGNASVLNGVADWLYEEEIFQTNKALWWSKDGNELAYLTIDDTAVDKIEFSRYGKLQYPEIVRLPYPKTGASNLPKVTLNIWEKKNESKKQLEIEVRDPTLGIYLFSAKWVKLFEKNVLIAIWSNRYQNHTTVTLCTFDSGKCVHVRDTYIELLQICIILPFKSYEQRYTLGGMKLWAEPEDYQDAKSFHTDSAFFLLLPSQKRSGDVFTQIAKITVTPNLATAKVAFISMSEYDVDKINYFDSKNNLIYYTAAAPNPIQRHLYVASANPKIIGQDRCVTCNVSPQNCSFHESSFSSNGDHFFMNCKGPGTPHVIMTSVSSNFKNLAEYGRNPYLEKASTFSGVLPKVRFENITLRNGFVSQVKMLIPPSLETSAVDKRYPVLVDVYGGPGSQKATEEWLANNIDIYFASNPEYIVVFIDGRGSGNRGWKNKAPLYGNFGTVEVDDQIETIRRLLTKHKFMDKRRVAIWGWSYGGFVAAKAIERDSKQTFRCAASIAPVSHFKYYDATYTERYMGAASSDAYSETDLTRNVTAFHDTFFLLVHGTADDNVHFQNTAVFVKALSDENVQFDLAVYTDDSHNLASSRWSLYNKLSLFLSNCFNDKKL</sequence>
<dbReference type="PANTHER" id="PTHR11731">
    <property type="entry name" value="PROTEASE FAMILY S9B,C DIPEPTIDYL-PEPTIDASE IV-RELATED"/>
    <property type="match status" value="1"/>
</dbReference>
<dbReference type="FunFam" id="3.40.50.1820:FF:000003">
    <property type="entry name" value="Dipeptidyl peptidase 4"/>
    <property type="match status" value="1"/>
</dbReference>
<keyword evidence="4" id="KW-0645">Protease</keyword>
<keyword evidence="10" id="KW-0472">Membrane</keyword>
<evidence type="ECO:0000256" key="4">
    <source>
        <dbReference type="ARBA" id="ARBA00022670"/>
    </source>
</evidence>
<dbReference type="Pfam" id="PF00326">
    <property type="entry name" value="Peptidase_S9"/>
    <property type="match status" value="1"/>
</dbReference>
<dbReference type="InterPro" id="IPR001375">
    <property type="entry name" value="Peptidase_S9_cat"/>
</dbReference>
<keyword evidence="9" id="KW-1133">Transmembrane helix</keyword>
<dbReference type="WBParaSite" id="PSU_v2.g8704.t1">
    <property type="protein sequence ID" value="PSU_v2.g8704.t1"/>
    <property type="gene ID" value="PSU_v2.g8704"/>
</dbReference>
<evidence type="ECO:0000256" key="9">
    <source>
        <dbReference type="ARBA" id="ARBA00022989"/>
    </source>
</evidence>
<organism evidence="16 17">
    <name type="scientific">Panagrolaimus superbus</name>
    <dbReference type="NCBI Taxonomy" id="310955"/>
    <lineage>
        <taxon>Eukaryota</taxon>
        <taxon>Metazoa</taxon>
        <taxon>Ecdysozoa</taxon>
        <taxon>Nematoda</taxon>
        <taxon>Chromadorea</taxon>
        <taxon>Rhabditida</taxon>
        <taxon>Tylenchina</taxon>
        <taxon>Panagrolaimomorpha</taxon>
        <taxon>Panagrolaimoidea</taxon>
        <taxon>Panagrolaimidae</taxon>
        <taxon>Panagrolaimus</taxon>
    </lineage>
</organism>
<dbReference type="Gene3D" id="2.140.10.30">
    <property type="entry name" value="Dipeptidylpeptidase IV, N-terminal domain"/>
    <property type="match status" value="1"/>
</dbReference>
<dbReference type="SUPFAM" id="SSF53474">
    <property type="entry name" value="alpha/beta-Hydrolases"/>
    <property type="match status" value="1"/>
</dbReference>
<keyword evidence="7" id="KW-0720">Serine protease</keyword>
<evidence type="ECO:0000313" key="17">
    <source>
        <dbReference type="WBParaSite" id="PSU_v2.g8704.t1"/>
    </source>
</evidence>
<dbReference type="InterPro" id="IPR002469">
    <property type="entry name" value="Peptidase_S9B_N"/>
</dbReference>
<dbReference type="AlphaFoldDB" id="A0A914Z8P7"/>
<dbReference type="Pfam" id="PF00930">
    <property type="entry name" value="DPPIV_N"/>
    <property type="match status" value="1"/>
</dbReference>
<evidence type="ECO:0000256" key="2">
    <source>
        <dbReference type="ARBA" id="ARBA00010036"/>
    </source>
</evidence>
<evidence type="ECO:0000256" key="3">
    <source>
        <dbReference type="ARBA" id="ARBA00022438"/>
    </source>
</evidence>
<dbReference type="SUPFAM" id="SSF82171">
    <property type="entry name" value="DPP6 N-terminal domain-like"/>
    <property type="match status" value="1"/>
</dbReference>
<evidence type="ECO:0000259" key="14">
    <source>
        <dbReference type="Pfam" id="PF00326"/>
    </source>
</evidence>
<dbReference type="GO" id="GO:0004177">
    <property type="term" value="F:aminopeptidase activity"/>
    <property type="evidence" value="ECO:0007669"/>
    <property type="project" value="UniProtKB-KW"/>
</dbReference>
<reference evidence="17" key="1">
    <citation type="submission" date="2022-11" db="UniProtKB">
        <authorList>
            <consortium name="WormBaseParasite"/>
        </authorList>
    </citation>
    <scope>IDENTIFICATION</scope>
</reference>
<evidence type="ECO:0000256" key="11">
    <source>
        <dbReference type="ARBA" id="ARBA00023180"/>
    </source>
</evidence>
<dbReference type="InterPro" id="IPR029058">
    <property type="entry name" value="AB_hydrolase_fold"/>
</dbReference>
<dbReference type="GO" id="GO:0012505">
    <property type="term" value="C:endomembrane system"/>
    <property type="evidence" value="ECO:0007669"/>
    <property type="project" value="UniProtKB-SubCell"/>
</dbReference>
<comment type="similarity">
    <text evidence="2">Belongs to the peptidase S9B family. DPPIV subfamily.</text>
</comment>
<keyword evidence="8" id="KW-0735">Signal-anchor</keyword>
<proteinExistence type="inferred from homology"/>
<accession>A0A914Z8P7</accession>
<dbReference type="GO" id="GO:0008239">
    <property type="term" value="F:dipeptidyl-peptidase activity"/>
    <property type="evidence" value="ECO:0007669"/>
    <property type="project" value="TreeGrafter"/>
</dbReference>
<feature type="domain" description="Peptidase S9 prolyl oligopeptidase catalytic" evidence="14">
    <location>
        <begin position="568"/>
        <end position="763"/>
    </location>
</feature>
<keyword evidence="16" id="KW-1185">Reference proteome</keyword>
<dbReference type="PANTHER" id="PTHR11731:SF200">
    <property type="entry name" value="DIPEPTIDYL PEPTIDASE 10, ISOFORM B"/>
    <property type="match status" value="1"/>
</dbReference>
<protein>
    <submittedName>
        <fullName evidence="17">Venom dipeptidyl peptidase 4</fullName>
    </submittedName>
</protein>
<evidence type="ECO:0000256" key="13">
    <source>
        <dbReference type="ARBA" id="ARBA00058505"/>
    </source>
</evidence>
<comment type="subcellular location">
    <subcellularLocation>
        <location evidence="12">Endomembrane system</location>
        <topology evidence="12">Single-pass membrane protein</topology>
    </subcellularLocation>
    <subcellularLocation>
        <location evidence="1">Membrane</location>
        <topology evidence="1">Single-pass type II membrane protein</topology>
    </subcellularLocation>
</comment>
<keyword evidence="6" id="KW-0378">Hydrolase</keyword>
<evidence type="ECO:0000256" key="6">
    <source>
        <dbReference type="ARBA" id="ARBA00022801"/>
    </source>
</evidence>
<dbReference type="InterPro" id="IPR050278">
    <property type="entry name" value="Serine_Prot_S9B/DPPIV"/>
</dbReference>
<keyword evidence="11" id="KW-0325">Glycoprotein</keyword>
<evidence type="ECO:0000256" key="10">
    <source>
        <dbReference type="ARBA" id="ARBA00023136"/>
    </source>
</evidence>
<evidence type="ECO:0000256" key="8">
    <source>
        <dbReference type="ARBA" id="ARBA00022968"/>
    </source>
</evidence>
<name>A0A914Z8P7_9BILA</name>
<dbReference type="GO" id="GO:0005886">
    <property type="term" value="C:plasma membrane"/>
    <property type="evidence" value="ECO:0007669"/>
    <property type="project" value="TreeGrafter"/>
</dbReference>